<organism evidence="1">
    <name type="scientific">Arion vulgaris</name>
    <dbReference type="NCBI Taxonomy" id="1028688"/>
    <lineage>
        <taxon>Eukaryota</taxon>
        <taxon>Metazoa</taxon>
        <taxon>Spiralia</taxon>
        <taxon>Lophotrochozoa</taxon>
        <taxon>Mollusca</taxon>
        <taxon>Gastropoda</taxon>
        <taxon>Heterobranchia</taxon>
        <taxon>Euthyneura</taxon>
        <taxon>Panpulmonata</taxon>
        <taxon>Eupulmonata</taxon>
        <taxon>Stylommatophora</taxon>
        <taxon>Helicina</taxon>
        <taxon>Arionoidea</taxon>
        <taxon>Arionidae</taxon>
        <taxon>Arion</taxon>
    </lineage>
</organism>
<evidence type="ECO:0000313" key="2">
    <source>
        <dbReference type="EMBL" id="CEK84722.1"/>
    </source>
</evidence>
<reference evidence="1" key="1">
    <citation type="submission" date="2014-12" db="EMBL/GenBank/DDBJ databases">
        <title>Insight into the proteome of Arion vulgaris.</title>
        <authorList>
            <person name="Aradska J."/>
            <person name="Bulat T."/>
            <person name="Smidak R."/>
            <person name="Sarate P."/>
            <person name="Gangsoo J."/>
            <person name="Sialana F."/>
            <person name="Bilban M."/>
            <person name="Lubec G."/>
        </authorList>
    </citation>
    <scope>NUCLEOTIDE SEQUENCE</scope>
    <source>
        <tissue evidence="1">Skin</tissue>
    </source>
</reference>
<protein>
    <submittedName>
        <fullName evidence="1">Uncharacterized protein</fullName>
    </submittedName>
</protein>
<proteinExistence type="predicted"/>
<gene>
    <name evidence="1" type="primary">ORF144150</name>
    <name evidence="2" type="synonym">ORF144153</name>
</gene>
<dbReference type="EMBL" id="HACG01037857">
    <property type="protein sequence ID" value="CEK84722.1"/>
    <property type="molecule type" value="Transcribed_RNA"/>
</dbReference>
<sequence length="52" mass="5744">MFGTVHNHHQVDCPFQNLAPMTGSSEKLSVLYKLTGVNSSHSQIVNDILHPL</sequence>
<evidence type="ECO:0000313" key="1">
    <source>
        <dbReference type="EMBL" id="CEK84721.1"/>
    </source>
</evidence>
<dbReference type="AlphaFoldDB" id="A0A0B7AXC5"/>
<feature type="non-terminal residue" evidence="1">
    <location>
        <position position="52"/>
    </location>
</feature>
<accession>A0A0B7AXC5</accession>
<dbReference type="EMBL" id="HACG01037856">
    <property type="protein sequence ID" value="CEK84721.1"/>
    <property type="molecule type" value="Transcribed_RNA"/>
</dbReference>
<name>A0A0B7AXC5_9EUPU</name>